<organism evidence="1 2">
    <name type="scientific">Streptomyces ruber</name>
    <dbReference type="NCBI Taxonomy" id="83378"/>
    <lineage>
        <taxon>Bacteria</taxon>
        <taxon>Bacillati</taxon>
        <taxon>Actinomycetota</taxon>
        <taxon>Actinomycetes</taxon>
        <taxon>Kitasatosporales</taxon>
        <taxon>Streptomycetaceae</taxon>
        <taxon>Streptomyces</taxon>
    </lineage>
</organism>
<dbReference type="RefSeq" id="WP_189218979.1">
    <property type="nucleotide sequence ID" value="NZ_BMQK01000012.1"/>
</dbReference>
<accession>A0A918BJ84</accession>
<dbReference type="AlphaFoldDB" id="A0A918BJ84"/>
<dbReference type="Proteomes" id="UP000620156">
    <property type="component" value="Unassembled WGS sequence"/>
</dbReference>
<gene>
    <name evidence="1" type="ORF">GCM10010145_48540</name>
</gene>
<proteinExistence type="predicted"/>
<name>A0A918BJ84_9ACTN</name>
<evidence type="ECO:0000313" key="1">
    <source>
        <dbReference type="EMBL" id="GGQ73102.1"/>
    </source>
</evidence>
<protein>
    <submittedName>
        <fullName evidence="1">Uncharacterized protein</fullName>
    </submittedName>
</protein>
<evidence type="ECO:0000313" key="2">
    <source>
        <dbReference type="Proteomes" id="UP000620156"/>
    </source>
</evidence>
<reference evidence="1" key="2">
    <citation type="submission" date="2020-09" db="EMBL/GenBank/DDBJ databases">
        <authorList>
            <person name="Sun Q."/>
            <person name="Ohkuma M."/>
        </authorList>
    </citation>
    <scope>NUCLEOTIDE SEQUENCE</scope>
    <source>
        <strain evidence="1">JCM 3131</strain>
    </source>
</reference>
<reference evidence="1" key="1">
    <citation type="journal article" date="2014" name="Int. J. Syst. Evol. Microbiol.">
        <title>Complete genome sequence of Corynebacterium casei LMG S-19264T (=DSM 44701T), isolated from a smear-ripened cheese.</title>
        <authorList>
            <consortium name="US DOE Joint Genome Institute (JGI-PGF)"/>
            <person name="Walter F."/>
            <person name="Albersmeier A."/>
            <person name="Kalinowski J."/>
            <person name="Ruckert C."/>
        </authorList>
    </citation>
    <scope>NUCLEOTIDE SEQUENCE</scope>
    <source>
        <strain evidence="1">JCM 3131</strain>
    </source>
</reference>
<comment type="caution">
    <text evidence="1">The sequence shown here is derived from an EMBL/GenBank/DDBJ whole genome shotgun (WGS) entry which is preliminary data.</text>
</comment>
<sequence>MAATPWLGGRPADNERLAAWALSRIAATGAEDACVDAVIDIVYAARDTEADLGGRFGSGVVGEPATRRPERRQSFHLDGISPLRLREEDSDEPWAVLLDPARLLRGIGTVTQASRSQEGIDLTVTAHPDFADPTDPWLPPGAHSLTVQLDPDTGFLRSAALHDEQGTLATAQVSDLNVRDAPPSTQAGEILARMARTLLEPTRLTAEVHIETDPHEDLSITSVPASRSWTILVDENTLTMTGDYAPDRTSPAAARLAELLTPARIVSHLANVTPTSPHSLQATVRPLRTFPFSAWAPDDALTCHFTVDPETGVLVRAAATARGRTVFRHTVTALGPDGHTYSP</sequence>
<keyword evidence="2" id="KW-1185">Reference proteome</keyword>
<dbReference type="EMBL" id="BMQK01000012">
    <property type="protein sequence ID" value="GGQ73102.1"/>
    <property type="molecule type" value="Genomic_DNA"/>
</dbReference>